<dbReference type="InterPro" id="IPR012340">
    <property type="entry name" value="NA-bd_OB-fold"/>
</dbReference>
<dbReference type="GO" id="GO:0006310">
    <property type="term" value="P:DNA recombination"/>
    <property type="evidence" value="ECO:0007669"/>
    <property type="project" value="UniProtKB-UniRule"/>
</dbReference>
<dbReference type="GO" id="GO:0006281">
    <property type="term" value="P:DNA repair"/>
    <property type="evidence" value="ECO:0007669"/>
    <property type="project" value="UniProtKB-UniRule"/>
</dbReference>
<evidence type="ECO:0000256" key="4">
    <source>
        <dbReference type="RuleBase" id="RU000524"/>
    </source>
</evidence>
<dbReference type="PROSITE" id="PS50935">
    <property type="entry name" value="SSB"/>
    <property type="match status" value="1"/>
</dbReference>
<dbReference type="RefSeq" id="WP_163077945.1">
    <property type="nucleotide sequence ID" value="NZ_CP048630.1"/>
</dbReference>
<dbReference type="CDD" id="cd04496">
    <property type="entry name" value="SSB_OBF"/>
    <property type="match status" value="1"/>
</dbReference>
<keyword evidence="3" id="KW-0234">DNA repair</keyword>
<dbReference type="GO" id="GO:0006260">
    <property type="term" value="P:DNA replication"/>
    <property type="evidence" value="ECO:0007669"/>
    <property type="project" value="UniProtKB-UniRule"/>
</dbReference>
<dbReference type="GO" id="GO:0003697">
    <property type="term" value="F:single-stranded DNA binding"/>
    <property type="evidence" value="ECO:0007669"/>
    <property type="project" value="UniProtKB-UniRule"/>
</dbReference>
<evidence type="ECO:0000313" key="7">
    <source>
        <dbReference type="Proteomes" id="UP000464751"/>
    </source>
</evidence>
<feature type="compositionally biased region" description="Gly residues" evidence="5">
    <location>
        <begin position="131"/>
        <end position="153"/>
    </location>
</feature>
<evidence type="ECO:0000313" key="6">
    <source>
        <dbReference type="EMBL" id="QIB36402.1"/>
    </source>
</evidence>
<protein>
    <recommendedName>
        <fullName evidence="3 4">Single-stranded DNA-binding protein</fullName>
        <shortName evidence="3">SSB</shortName>
    </recommendedName>
</protein>
<dbReference type="SUPFAM" id="SSF50249">
    <property type="entry name" value="Nucleic acid-binding proteins"/>
    <property type="match status" value="1"/>
</dbReference>
<evidence type="ECO:0000256" key="3">
    <source>
        <dbReference type="HAMAP-Rule" id="MF_00984"/>
    </source>
</evidence>
<dbReference type="PANTHER" id="PTHR10302:SF27">
    <property type="entry name" value="SINGLE-STRANDED DNA-BINDING PROTEIN"/>
    <property type="match status" value="1"/>
</dbReference>
<keyword evidence="2 3" id="KW-0233">DNA recombination</keyword>
<name>A0A6P1YTB9_9HYPH</name>
<evidence type="ECO:0000256" key="2">
    <source>
        <dbReference type="ARBA" id="ARBA00023172"/>
    </source>
</evidence>
<dbReference type="GO" id="GO:0009295">
    <property type="term" value="C:nucleoid"/>
    <property type="evidence" value="ECO:0007669"/>
    <property type="project" value="TreeGrafter"/>
</dbReference>
<keyword evidence="1 3" id="KW-0238">DNA-binding</keyword>
<dbReference type="NCBIfam" id="TIGR00621">
    <property type="entry name" value="ssb"/>
    <property type="match status" value="1"/>
</dbReference>
<sequence length="180" mass="18961">MAGSVNKVILVGNLGRDPEVRTFQNGGRVCNMRLATSETWRDKASGERRERTEWHSVVIFNENLVKVAEQYLRKGSKVYIEGQIETRKATDQAGAERYFTEIVLRPFRGELTLLDGRSGGGSSEGGDDYSAGGGSDFGSSGGYGGGSSGGRSSGGERKPAAVGGGGKFGGGGDLDDEIPF</sequence>
<dbReference type="HAMAP" id="MF_00984">
    <property type="entry name" value="SSB"/>
    <property type="match status" value="1"/>
</dbReference>
<dbReference type="PANTHER" id="PTHR10302">
    <property type="entry name" value="SINGLE-STRANDED DNA-BINDING PROTEIN"/>
    <property type="match status" value="1"/>
</dbReference>
<gene>
    <name evidence="6" type="primary">ssb</name>
    <name evidence="6" type="ORF">G3A50_20735</name>
</gene>
<evidence type="ECO:0000256" key="1">
    <source>
        <dbReference type="ARBA" id="ARBA00023125"/>
    </source>
</evidence>
<organism evidence="6 7">
    <name type="scientific">Ancylobacter pratisalsi</name>
    <dbReference type="NCBI Taxonomy" id="1745854"/>
    <lineage>
        <taxon>Bacteria</taxon>
        <taxon>Pseudomonadati</taxon>
        <taxon>Pseudomonadota</taxon>
        <taxon>Alphaproteobacteria</taxon>
        <taxon>Hyphomicrobiales</taxon>
        <taxon>Xanthobacteraceae</taxon>
        <taxon>Ancylobacter</taxon>
    </lineage>
</organism>
<keyword evidence="3" id="KW-0227">DNA damage</keyword>
<feature type="short sequence motif" description="Important for interaction with partner proteins" evidence="3">
    <location>
        <begin position="175"/>
        <end position="180"/>
    </location>
</feature>
<dbReference type="AlphaFoldDB" id="A0A6P1YTB9"/>
<feature type="compositionally biased region" description="Gly residues" evidence="5">
    <location>
        <begin position="162"/>
        <end position="172"/>
    </location>
</feature>
<dbReference type="Proteomes" id="UP000464751">
    <property type="component" value="Chromosome"/>
</dbReference>
<dbReference type="Gene3D" id="2.40.50.140">
    <property type="entry name" value="Nucleic acid-binding proteins"/>
    <property type="match status" value="1"/>
</dbReference>
<dbReference type="EMBL" id="CP048630">
    <property type="protein sequence ID" value="QIB36402.1"/>
    <property type="molecule type" value="Genomic_DNA"/>
</dbReference>
<dbReference type="KEGG" id="apra:G3A50_20735"/>
<reference evidence="6 7" key="1">
    <citation type="submission" date="2020-02" db="EMBL/GenBank/DDBJ databases">
        <authorList>
            <person name="Li G."/>
        </authorList>
    </citation>
    <scope>NUCLEOTIDE SEQUENCE [LARGE SCALE GENOMIC DNA]</scope>
    <source>
        <strain evidence="6 7">DSM 102029</strain>
    </source>
</reference>
<proteinExistence type="inferred from homology"/>
<keyword evidence="3" id="KW-0235">DNA replication</keyword>
<evidence type="ECO:0000256" key="5">
    <source>
        <dbReference type="SAM" id="MobiDB-lite"/>
    </source>
</evidence>
<accession>A0A6P1YTB9</accession>
<feature type="region of interest" description="Disordered" evidence="5">
    <location>
        <begin position="115"/>
        <end position="180"/>
    </location>
</feature>
<comment type="subunit">
    <text evidence="3">Homotetramer.</text>
</comment>
<keyword evidence="7" id="KW-1185">Reference proteome</keyword>
<dbReference type="Pfam" id="PF00436">
    <property type="entry name" value="SSB"/>
    <property type="match status" value="1"/>
</dbReference>
<dbReference type="InterPro" id="IPR000424">
    <property type="entry name" value="Primosome_PriB/ssb"/>
</dbReference>
<feature type="DNA-binding region" evidence="3">
    <location>
        <begin position="54"/>
        <end position="60"/>
    </location>
</feature>
<dbReference type="InterPro" id="IPR011344">
    <property type="entry name" value="ssDNA-bd"/>
</dbReference>
<comment type="function">
    <text evidence="3">Plays an important role in DNA replication, recombination and repair. Binds to ssDNA and to an array of partner proteins to recruit them to their sites of action during DNA metabolism.</text>
</comment>